<accession>A0A5J4WQE4</accession>
<name>A0A5J4WQE4_9EUKA</name>
<dbReference type="OrthoDB" id="2144574at2759"/>
<evidence type="ECO:0000313" key="1">
    <source>
        <dbReference type="EMBL" id="KAA6397118.1"/>
    </source>
</evidence>
<dbReference type="AlphaFoldDB" id="A0A5J4WQE4"/>
<sequence>MNQFYTSPNHSKQVVAQALHLLSTIINNDRNRSKLAIQVPGLVVSLTKLVQFDQKHYLRYMSNRDSRQILISGFKSLGSICLYSDYFTVRRLIREWRFPQILAELTTSKGQEDEIWKEMLKNSLHYFTHYGISNPSTQKDKSSSSKQQNPLDLLIKYYLSEFNRILTELKLPHFQRLFVLIIEAEAWSVKNGVLSPTQKLKRFMLKFSYEKELEGMMDALGNTEK</sequence>
<gene>
    <name evidence="1" type="ORF">EZS28_007355</name>
</gene>
<proteinExistence type="predicted"/>
<reference evidence="1 2" key="1">
    <citation type="submission" date="2019-03" db="EMBL/GenBank/DDBJ databases">
        <title>Single cell metagenomics reveals metabolic interactions within the superorganism composed of flagellate Streblomastix strix and complex community of Bacteroidetes bacteria on its surface.</title>
        <authorList>
            <person name="Treitli S.C."/>
            <person name="Kolisko M."/>
            <person name="Husnik F."/>
            <person name="Keeling P."/>
            <person name="Hampl V."/>
        </authorList>
    </citation>
    <scope>NUCLEOTIDE SEQUENCE [LARGE SCALE GENOMIC DNA]</scope>
    <source>
        <strain evidence="1">ST1C</strain>
    </source>
</reference>
<protein>
    <submittedName>
        <fullName evidence="1">Uncharacterized protein</fullName>
    </submittedName>
</protein>
<comment type="caution">
    <text evidence="1">The sequence shown here is derived from an EMBL/GenBank/DDBJ whole genome shotgun (WGS) entry which is preliminary data.</text>
</comment>
<dbReference type="EMBL" id="SNRW01001255">
    <property type="protein sequence ID" value="KAA6397118.1"/>
    <property type="molecule type" value="Genomic_DNA"/>
</dbReference>
<organism evidence="1 2">
    <name type="scientific">Streblomastix strix</name>
    <dbReference type="NCBI Taxonomy" id="222440"/>
    <lineage>
        <taxon>Eukaryota</taxon>
        <taxon>Metamonada</taxon>
        <taxon>Preaxostyla</taxon>
        <taxon>Oxymonadida</taxon>
        <taxon>Streblomastigidae</taxon>
        <taxon>Streblomastix</taxon>
    </lineage>
</organism>
<evidence type="ECO:0000313" key="2">
    <source>
        <dbReference type="Proteomes" id="UP000324800"/>
    </source>
</evidence>
<dbReference type="Proteomes" id="UP000324800">
    <property type="component" value="Unassembled WGS sequence"/>
</dbReference>